<organism evidence="2 3">
    <name type="scientific">Teratosphaeria destructans</name>
    <dbReference type="NCBI Taxonomy" id="418781"/>
    <lineage>
        <taxon>Eukaryota</taxon>
        <taxon>Fungi</taxon>
        <taxon>Dikarya</taxon>
        <taxon>Ascomycota</taxon>
        <taxon>Pezizomycotina</taxon>
        <taxon>Dothideomycetes</taxon>
        <taxon>Dothideomycetidae</taxon>
        <taxon>Mycosphaerellales</taxon>
        <taxon>Teratosphaeriaceae</taxon>
        <taxon>Teratosphaeria</taxon>
    </lineage>
</organism>
<reference evidence="2 3" key="1">
    <citation type="journal article" date="2018" name="IMA Fungus">
        <title>IMA Genome-F 10: Nine draft genome sequences of Claviceps purpurea s.lat., including C. arundinis, C. humidiphila, and C. cf. spartinae, pseudomolecules for the pitch canker pathogen Fusarium circinatum, draft genome of Davidsoniella eucalypti, Grosmannia galeiformis, Quambalaria eucalypti, and Teratosphaeria destructans.</title>
        <authorList>
            <person name="Wingfield B.D."/>
            <person name="Liu M."/>
            <person name="Nguyen H.D."/>
            <person name="Lane F.A."/>
            <person name="Morgan S.W."/>
            <person name="De Vos L."/>
            <person name="Wilken P.M."/>
            <person name="Duong T.A."/>
            <person name="Aylward J."/>
            <person name="Coetzee M.P."/>
            <person name="Dadej K."/>
            <person name="De Beer Z.W."/>
            <person name="Findlay W."/>
            <person name="Havenga M."/>
            <person name="Kolarik M."/>
            <person name="Menzies J.G."/>
            <person name="Naidoo K."/>
            <person name="Pochopski O."/>
            <person name="Shoukouhi P."/>
            <person name="Santana Q.C."/>
            <person name="Seifert K.A."/>
            <person name="Soal N."/>
            <person name="Steenkamp E.T."/>
            <person name="Tatham C.T."/>
            <person name="van der Nest M.A."/>
            <person name="Wingfield M.J."/>
        </authorList>
    </citation>
    <scope>NUCLEOTIDE SEQUENCE [LARGE SCALE GENOMIC DNA]</scope>
    <source>
        <strain evidence="2">CMW44962</strain>
    </source>
</reference>
<name>A0A9W7W6P3_9PEZI</name>
<dbReference type="EMBL" id="RIBY02000113">
    <property type="protein sequence ID" value="KAH9845284.1"/>
    <property type="molecule type" value="Genomic_DNA"/>
</dbReference>
<dbReference type="AlphaFoldDB" id="A0A9W7W6P3"/>
<proteinExistence type="predicted"/>
<protein>
    <submittedName>
        <fullName evidence="2">Uncharacterized protein</fullName>
    </submittedName>
</protein>
<evidence type="ECO:0000313" key="3">
    <source>
        <dbReference type="Proteomes" id="UP001138500"/>
    </source>
</evidence>
<gene>
    <name evidence="2" type="ORF">Tdes44962_MAKER01294</name>
</gene>
<reference evidence="2 3" key="2">
    <citation type="journal article" date="2021" name="Curr. Genet.">
        <title>Genetic response to nitrogen starvation in the aggressive Eucalyptus foliar pathogen Teratosphaeria destructans.</title>
        <authorList>
            <person name="Havenga M."/>
            <person name="Wingfield B.D."/>
            <person name="Wingfield M.J."/>
            <person name="Dreyer L.L."/>
            <person name="Roets F."/>
            <person name="Aylward J."/>
        </authorList>
    </citation>
    <scope>NUCLEOTIDE SEQUENCE [LARGE SCALE GENOMIC DNA]</scope>
    <source>
        <strain evidence="2">CMW44962</strain>
    </source>
</reference>
<evidence type="ECO:0000256" key="1">
    <source>
        <dbReference type="SAM" id="MobiDB-lite"/>
    </source>
</evidence>
<evidence type="ECO:0000313" key="2">
    <source>
        <dbReference type="EMBL" id="KAH9845284.1"/>
    </source>
</evidence>
<dbReference type="Proteomes" id="UP001138500">
    <property type="component" value="Unassembled WGS sequence"/>
</dbReference>
<accession>A0A9W7W6P3</accession>
<comment type="caution">
    <text evidence="2">The sequence shown here is derived from an EMBL/GenBank/DDBJ whole genome shotgun (WGS) entry which is preliminary data.</text>
</comment>
<sequence length="69" mass="7946">MDLKKAKKALGRWATKIKRALQRNPSPPPPARRGEAKPLPLVDLPKSCAEDEEDEGRMMRLRRRRCMHG</sequence>
<feature type="region of interest" description="Disordered" evidence="1">
    <location>
        <begin position="17"/>
        <end position="56"/>
    </location>
</feature>
<keyword evidence="3" id="KW-1185">Reference proteome</keyword>